<dbReference type="Proteomes" id="UP000653454">
    <property type="component" value="Unassembled WGS sequence"/>
</dbReference>
<dbReference type="InterPro" id="IPR031311">
    <property type="entry name" value="CHIT_BIND_RR_consensus"/>
</dbReference>
<dbReference type="PROSITE" id="PS00233">
    <property type="entry name" value="CHIT_BIND_RR_1"/>
    <property type="match status" value="1"/>
</dbReference>
<protein>
    <submittedName>
        <fullName evidence="1">(diamondback moth) hypothetical protein</fullName>
    </submittedName>
</protein>
<dbReference type="InterPro" id="IPR050468">
    <property type="entry name" value="Cuticle_Struct_Prot"/>
</dbReference>
<dbReference type="Pfam" id="PF00379">
    <property type="entry name" value="Chitin_bind_4"/>
    <property type="match status" value="1"/>
</dbReference>
<name>A0A8S4FEJ9_PLUXY</name>
<dbReference type="PRINTS" id="PR00947">
    <property type="entry name" value="CUTICLE"/>
</dbReference>
<proteinExistence type="predicted"/>
<organism evidence="1 2">
    <name type="scientific">Plutella xylostella</name>
    <name type="common">Diamondback moth</name>
    <name type="synonym">Plutella maculipennis</name>
    <dbReference type="NCBI Taxonomy" id="51655"/>
    <lineage>
        <taxon>Eukaryota</taxon>
        <taxon>Metazoa</taxon>
        <taxon>Ecdysozoa</taxon>
        <taxon>Arthropoda</taxon>
        <taxon>Hexapoda</taxon>
        <taxon>Insecta</taxon>
        <taxon>Pterygota</taxon>
        <taxon>Neoptera</taxon>
        <taxon>Endopterygota</taxon>
        <taxon>Lepidoptera</taxon>
        <taxon>Glossata</taxon>
        <taxon>Ditrysia</taxon>
        <taxon>Yponomeutoidea</taxon>
        <taxon>Plutellidae</taxon>
        <taxon>Plutella</taxon>
    </lineage>
</organism>
<dbReference type="InterPro" id="IPR000618">
    <property type="entry name" value="Insect_cuticle"/>
</dbReference>
<dbReference type="GO" id="GO:0062129">
    <property type="term" value="C:chitin-based extracellular matrix"/>
    <property type="evidence" value="ECO:0007669"/>
    <property type="project" value="TreeGrafter"/>
</dbReference>
<evidence type="ECO:0000313" key="2">
    <source>
        <dbReference type="Proteomes" id="UP000653454"/>
    </source>
</evidence>
<dbReference type="KEGG" id="pxy:105393786"/>
<dbReference type="PROSITE" id="PS51155">
    <property type="entry name" value="CHIT_BIND_RR_2"/>
    <property type="match status" value="1"/>
</dbReference>
<dbReference type="AlphaFoldDB" id="A0A8S4FEJ9"/>
<sequence length="139" mass="14925">MKFFIVILAVAAVAHADVSHLVRGGEADAQIVKQDADVAPDQYQYAYETSNGIAAQESGVLKNAGREDEALEVQGSNQYTAPDGTPVQITYVANENGYQPQGAHLPTPPPAQPIPDYILRSLEYIAAHPPKPEQPGRAF</sequence>
<accession>A0A8S4FEJ9</accession>
<gene>
    <name evidence="1" type="ORF">PLXY2_LOCUS8341</name>
</gene>
<reference evidence="1" key="1">
    <citation type="submission" date="2020-11" db="EMBL/GenBank/DDBJ databases">
        <authorList>
            <person name="Whiteford S."/>
        </authorList>
    </citation>
    <scope>NUCLEOTIDE SEQUENCE</scope>
</reference>
<dbReference type="PANTHER" id="PTHR10380">
    <property type="entry name" value="CUTICLE PROTEIN"/>
    <property type="match status" value="1"/>
</dbReference>
<comment type="caution">
    <text evidence="1">The sequence shown here is derived from an EMBL/GenBank/DDBJ whole genome shotgun (WGS) entry which is preliminary data.</text>
</comment>
<dbReference type="GO" id="GO:0008010">
    <property type="term" value="F:structural constituent of chitin-based larval cuticle"/>
    <property type="evidence" value="ECO:0007669"/>
    <property type="project" value="TreeGrafter"/>
</dbReference>
<dbReference type="OrthoDB" id="6372059at2759"/>
<keyword evidence="2" id="KW-1185">Reference proteome</keyword>
<evidence type="ECO:0000313" key="1">
    <source>
        <dbReference type="EMBL" id="CAG9125478.1"/>
    </source>
</evidence>
<dbReference type="PANTHER" id="PTHR10380:SF238">
    <property type="entry name" value="CUTICULAR PROTEIN 65EA-RELATED"/>
    <property type="match status" value="1"/>
</dbReference>
<dbReference type="EMBL" id="CAJHNJ030000031">
    <property type="protein sequence ID" value="CAG9125478.1"/>
    <property type="molecule type" value="Genomic_DNA"/>
</dbReference>